<dbReference type="Pfam" id="PF11807">
    <property type="entry name" value="UstYa"/>
    <property type="match status" value="1"/>
</dbReference>
<sequence>MSLQETSHYSLDLNDTISDDEWRTILNLTDGSGRVHLGPERRTFIVSYFHQLHCLRILQMAIAPNPHAPYHDVVETSVHVQHCLNYLRQMLLCTAADSLEKGDYKAKGFEPGTLGDDLVCMDWEALLGIMQSNYGEFVQWKYKWN</sequence>
<evidence type="ECO:0000256" key="3">
    <source>
        <dbReference type="ARBA" id="ARBA00035112"/>
    </source>
</evidence>
<comment type="caution">
    <text evidence="5">The sequence shown here is derived from an EMBL/GenBank/DDBJ whole genome shotgun (WGS) entry which is preliminary data.</text>
</comment>
<proteinExistence type="inferred from homology"/>
<comment type="similarity">
    <text evidence="3">Belongs to the ustYa family.</text>
</comment>
<dbReference type="EMBL" id="MLYV02000498">
    <property type="protein sequence ID" value="PSR90358.1"/>
    <property type="molecule type" value="Genomic_DNA"/>
</dbReference>
<dbReference type="AlphaFoldDB" id="A0A2R6PGK3"/>
<dbReference type="EMBL" id="MLYV02000565">
    <property type="protein sequence ID" value="PSR83165.1"/>
    <property type="molecule type" value="Genomic_DNA"/>
</dbReference>
<name>A0A2R6PGK3_9APHY</name>
<dbReference type="InterPro" id="IPR021765">
    <property type="entry name" value="UstYa-like"/>
</dbReference>
<dbReference type="STRING" id="98765.A0A2R6PGK3"/>
<keyword evidence="6" id="KW-1185">Reference proteome</keyword>
<dbReference type="PANTHER" id="PTHR33365">
    <property type="entry name" value="YALI0B05434P"/>
    <property type="match status" value="1"/>
</dbReference>
<accession>A0A2R6PGK3</accession>
<dbReference type="PANTHER" id="PTHR33365:SF11">
    <property type="entry name" value="TAT PATHWAY SIGNAL SEQUENCE"/>
    <property type="match status" value="1"/>
</dbReference>
<evidence type="ECO:0000256" key="1">
    <source>
        <dbReference type="ARBA" id="ARBA00004685"/>
    </source>
</evidence>
<evidence type="ECO:0000256" key="2">
    <source>
        <dbReference type="ARBA" id="ARBA00023002"/>
    </source>
</evidence>
<evidence type="ECO:0000313" key="4">
    <source>
        <dbReference type="EMBL" id="PSR83165.1"/>
    </source>
</evidence>
<organism evidence="5 6">
    <name type="scientific">Hermanssonia centrifuga</name>
    <dbReference type="NCBI Taxonomy" id="98765"/>
    <lineage>
        <taxon>Eukaryota</taxon>
        <taxon>Fungi</taxon>
        <taxon>Dikarya</taxon>
        <taxon>Basidiomycota</taxon>
        <taxon>Agaricomycotina</taxon>
        <taxon>Agaricomycetes</taxon>
        <taxon>Polyporales</taxon>
        <taxon>Meruliaceae</taxon>
        <taxon>Hermanssonia</taxon>
    </lineage>
</organism>
<gene>
    <name evidence="5" type="ORF">PHLCEN_2v4920</name>
    <name evidence="4" type="ORF">PHLCEN_2v5814</name>
</gene>
<evidence type="ECO:0000313" key="5">
    <source>
        <dbReference type="EMBL" id="PSR90358.1"/>
    </source>
</evidence>
<reference evidence="5 6" key="1">
    <citation type="submission" date="2018-02" db="EMBL/GenBank/DDBJ databases">
        <title>Genome sequence of the basidiomycete white-rot fungus Phlebia centrifuga.</title>
        <authorList>
            <person name="Granchi Z."/>
            <person name="Peng M."/>
            <person name="de Vries R.P."/>
            <person name="Hilden K."/>
            <person name="Makela M.R."/>
            <person name="Grigoriev I."/>
            <person name="Riley R."/>
        </authorList>
    </citation>
    <scope>NUCLEOTIDE SEQUENCE [LARGE SCALE GENOMIC DNA]</scope>
    <source>
        <strain evidence="5 6">FBCC195</strain>
    </source>
</reference>
<comment type="pathway">
    <text evidence="1">Mycotoxin biosynthesis.</text>
</comment>
<dbReference type="GO" id="GO:0043386">
    <property type="term" value="P:mycotoxin biosynthetic process"/>
    <property type="evidence" value="ECO:0007669"/>
    <property type="project" value="InterPro"/>
</dbReference>
<evidence type="ECO:0000313" key="6">
    <source>
        <dbReference type="Proteomes" id="UP000186601"/>
    </source>
</evidence>
<dbReference type="GO" id="GO:0016491">
    <property type="term" value="F:oxidoreductase activity"/>
    <property type="evidence" value="ECO:0007669"/>
    <property type="project" value="UniProtKB-KW"/>
</dbReference>
<protein>
    <submittedName>
        <fullName evidence="5">Uncharacterized protein</fullName>
    </submittedName>
</protein>
<dbReference type="Proteomes" id="UP000186601">
    <property type="component" value="Unassembled WGS sequence"/>
</dbReference>
<keyword evidence="2" id="KW-0560">Oxidoreductase</keyword>
<dbReference type="OrthoDB" id="3687641at2759"/>